<organism evidence="2 3">
    <name type="scientific">Microbacterium horticulturae</name>
    <dbReference type="NCBI Taxonomy" id="3028316"/>
    <lineage>
        <taxon>Bacteria</taxon>
        <taxon>Bacillati</taxon>
        <taxon>Actinomycetota</taxon>
        <taxon>Actinomycetes</taxon>
        <taxon>Micrococcales</taxon>
        <taxon>Microbacteriaceae</taxon>
        <taxon>Microbacterium</taxon>
    </lineage>
</organism>
<evidence type="ECO:0000313" key="3">
    <source>
        <dbReference type="Proteomes" id="UP001214553"/>
    </source>
</evidence>
<keyword evidence="3" id="KW-1185">Reference proteome</keyword>
<evidence type="ECO:0000256" key="1">
    <source>
        <dbReference type="HAMAP-Rule" id="MF_00775"/>
    </source>
</evidence>
<accession>A0ABY8C1D3</accession>
<gene>
    <name evidence="2" type="ORF">PU630_00410</name>
</gene>
<name>A0ABY8C1D3_9MICO</name>
<dbReference type="HAMAP" id="MF_00775">
    <property type="entry name" value="UPF0311"/>
    <property type="match status" value="1"/>
</dbReference>
<comment type="similarity">
    <text evidence="1">Belongs to the UPF0311 family.</text>
</comment>
<dbReference type="PANTHER" id="PTHR37315">
    <property type="entry name" value="UPF0311 PROTEIN BLR7842"/>
    <property type="match status" value="1"/>
</dbReference>
<dbReference type="PANTHER" id="PTHR37315:SF1">
    <property type="entry name" value="UPF0311 PROTEIN BLR7842"/>
    <property type="match status" value="1"/>
</dbReference>
<dbReference type="RefSeq" id="WP_275278384.1">
    <property type="nucleotide sequence ID" value="NZ_CP119108.1"/>
</dbReference>
<evidence type="ECO:0000313" key="2">
    <source>
        <dbReference type="EMBL" id="WEG09060.1"/>
    </source>
</evidence>
<dbReference type="InterPro" id="IPR020915">
    <property type="entry name" value="UPF0311"/>
</dbReference>
<protein>
    <recommendedName>
        <fullName evidence="1">UPF0311 protein PU630_00410</fullName>
    </recommendedName>
</protein>
<dbReference type="Gene3D" id="2.40.160.20">
    <property type="match status" value="1"/>
</dbReference>
<dbReference type="EMBL" id="CP119108">
    <property type="protein sequence ID" value="WEG09060.1"/>
    <property type="molecule type" value="Genomic_DNA"/>
</dbReference>
<reference evidence="2 3" key="1">
    <citation type="submission" date="2023-03" db="EMBL/GenBank/DDBJ databases">
        <title>Genome sequence of Microbacterium sp. KACC 23027.</title>
        <authorList>
            <person name="Kim S."/>
            <person name="Heo J."/>
            <person name="Kwon S.-W."/>
        </authorList>
    </citation>
    <scope>NUCLEOTIDE SEQUENCE [LARGE SCALE GENOMIC DNA]</scope>
    <source>
        <strain evidence="2 3">KACC 23027</strain>
    </source>
</reference>
<proteinExistence type="inferred from homology"/>
<sequence length="158" mass="17282">MTDILDHVAAPALRPVSSIRVDVDEPVDLGEGSDGRRRIVPILGGTATGELSGRVLGGGADFQVLRPDRVTELEARYPIALDDGTLIEVVNRGIRAAAPDDIDRLMRGEIVDPDRVYFRCTPTLRAPRGQWEWLNRTLFVGTGRRHPDSVEISVFAVG</sequence>
<dbReference type="Proteomes" id="UP001214553">
    <property type="component" value="Chromosome"/>
</dbReference>
<dbReference type="Pfam" id="PF11578">
    <property type="entry name" value="DUF3237"/>
    <property type="match status" value="1"/>
</dbReference>